<keyword evidence="4" id="KW-1185">Reference proteome</keyword>
<evidence type="ECO:0000313" key="2">
    <source>
        <dbReference type="EMBL" id="CAF1432181.1"/>
    </source>
</evidence>
<comment type="caution">
    <text evidence="3">The sequence shown here is derived from an EMBL/GenBank/DDBJ whole genome shotgun (WGS) entry which is preliminary data.</text>
</comment>
<accession>A0A816D3A9</accession>
<dbReference type="EMBL" id="CAJNOH010006431">
    <property type="protein sequence ID" value="CAF1432181.1"/>
    <property type="molecule type" value="Genomic_DNA"/>
</dbReference>
<evidence type="ECO:0000313" key="4">
    <source>
        <dbReference type="Proteomes" id="UP000663870"/>
    </source>
</evidence>
<proteinExistence type="predicted"/>
<dbReference type="SUPFAM" id="SSF48452">
    <property type="entry name" value="TPR-like"/>
    <property type="match status" value="1"/>
</dbReference>
<keyword evidence="1" id="KW-0802">TPR repeat</keyword>
<feature type="non-terminal residue" evidence="3">
    <location>
        <position position="93"/>
    </location>
</feature>
<evidence type="ECO:0000313" key="3">
    <source>
        <dbReference type="EMBL" id="CAF1633001.1"/>
    </source>
</evidence>
<protein>
    <recommendedName>
        <fullName evidence="5">Tetratricopeptide repeat protein</fullName>
    </recommendedName>
</protein>
<dbReference type="PROSITE" id="PS50005">
    <property type="entry name" value="TPR"/>
    <property type="match status" value="1"/>
</dbReference>
<dbReference type="InterPro" id="IPR019734">
    <property type="entry name" value="TPR_rpt"/>
</dbReference>
<evidence type="ECO:0008006" key="5">
    <source>
        <dbReference type="Google" id="ProtNLM"/>
    </source>
</evidence>
<dbReference type="Pfam" id="PF13374">
    <property type="entry name" value="TPR_10"/>
    <property type="match status" value="2"/>
</dbReference>
<dbReference type="Proteomes" id="UP000663854">
    <property type="component" value="Unassembled WGS sequence"/>
</dbReference>
<dbReference type="EMBL" id="CAJNOL010008002">
    <property type="protein sequence ID" value="CAF1633001.1"/>
    <property type="molecule type" value="Genomic_DNA"/>
</dbReference>
<sequence length="93" mass="10746">MAITYGNIAWIHYSNGDYERAEVDIRKVLELQEYCQDSTNELFITSRNNLGTIFQEQGKLDEALEQYQKALILCQCVFKTENHPTRAVTEGNL</sequence>
<dbReference type="InterPro" id="IPR011990">
    <property type="entry name" value="TPR-like_helical_dom_sf"/>
</dbReference>
<dbReference type="SMART" id="SM00028">
    <property type="entry name" value="TPR"/>
    <property type="match status" value="2"/>
</dbReference>
<organism evidence="3 4">
    <name type="scientific">Rotaria sordida</name>
    <dbReference type="NCBI Taxonomy" id="392033"/>
    <lineage>
        <taxon>Eukaryota</taxon>
        <taxon>Metazoa</taxon>
        <taxon>Spiralia</taxon>
        <taxon>Gnathifera</taxon>
        <taxon>Rotifera</taxon>
        <taxon>Eurotatoria</taxon>
        <taxon>Bdelloidea</taxon>
        <taxon>Philodinida</taxon>
        <taxon>Philodinidae</taxon>
        <taxon>Rotaria</taxon>
    </lineage>
</organism>
<gene>
    <name evidence="3" type="ORF">JXQ802_LOCUS52077</name>
    <name evidence="2" type="ORF">PYM288_LOCUS35798</name>
</gene>
<dbReference type="AlphaFoldDB" id="A0A816D3A9"/>
<evidence type="ECO:0000256" key="1">
    <source>
        <dbReference type="PROSITE-ProRule" id="PRU00339"/>
    </source>
</evidence>
<dbReference type="Proteomes" id="UP000663870">
    <property type="component" value="Unassembled WGS sequence"/>
</dbReference>
<reference evidence="3" key="1">
    <citation type="submission" date="2021-02" db="EMBL/GenBank/DDBJ databases">
        <authorList>
            <person name="Nowell W R."/>
        </authorList>
    </citation>
    <scope>NUCLEOTIDE SEQUENCE</scope>
</reference>
<name>A0A816D3A9_9BILA</name>
<feature type="repeat" description="TPR" evidence="1">
    <location>
        <begin position="44"/>
        <end position="77"/>
    </location>
</feature>
<dbReference type="Gene3D" id="1.25.40.10">
    <property type="entry name" value="Tetratricopeptide repeat domain"/>
    <property type="match status" value="2"/>
</dbReference>